<dbReference type="Pfam" id="PF13927">
    <property type="entry name" value="Ig_3"/>
    <property type="match status" value="2"/>
</dbReference>
<keyword evidence="7 13" id="KW-1133">Transmembrane helix</keyword>
<evidence type="ECO:0000256" key="3">
    <source>
        <dbReference type="ARBA" id="ARBA00022475"/>
    </source>
</evidence>
<evidence type="ECO:0000256" key="13">
    <source>
        <dbReference type="SAM" id="Phobius"/>
    </source>
</evidence>
<evidence type="ECO:0000256" key="12">
    <source>
        <dbReference type="SAM" id="MobiDB-lite"/>
    </source>
</evidence>
<evidence type="ECO:0000256" key="4">
    <source>
        <dbReference type="ARBA" id="ARBA00022692"/>
    </source>
</evidence>
<dbReference type="PANTHER" id="PTHR44170">
    <property type="entry name" value="PROTEIN SIDEKICK"/>
    <property type="match status" value="1"/>
</dbReference>
<dbReference type="PROSITE" id="PS50835">
    <property type="entry name" value="IG_LIKE"/>
    <property type="match status" value="5"/>
</dbReference>
<keyword evidence="6" id="KW-0130">Cell adhesion</keyword>
<gene>
    <name evidence="15" type="ORF">LSH36_804g00035</name>
</gene>
<dbReference type="InterPro" id="IPR013783">
    <property type="entry name" value="Ig-like_fold"/>
</dbReference>
<evidence type="ECO:0000256" key="9">
    <source>
        <dbReference type="ARBA" id="ARBA00023157"/>
    </source>
</evidence>
<feature type="compositionally biased region" description="Basic and acidic residues" evidence="12">
    <location>
        <begin position="685"/>
        <end position="694"/>
    </location>
</feature>
<feature type="domain" description="Ig-like" evidence="14">
    <location>
        <begin position="109"/>
        <end position="220"/>
    </location>
</feature>
<keyword evidence="4 13" id="KW-0812">Transmembrane</keyword>
<dbReference type="EMBL" id="JAODUP010000804">
    <property type="protein sequence ID" value="KAK2143886.1"/>
    <property type="molecule type" value="Genomic_DNA"/>
</dbReference>
<organism evidence="15 16">
    <name type="scientific">Paralvinella palmiformis</name>
    <dbReference type="NCBI Taxonomy" id="53620"/>
    <lineage>
        <taxon>Eukaryota</taxon>
        <taxon>Metazoa</taxon>
        <taxon>Spiralia</taxon>
        <taxon>Lophotrochozoa</taxon>
        <taxon>Annelida</taxon>
        <taxon>Polychaeta</taxon>
        <taxon>Sedentaria</taxon>
        <taxon>Canalipalpata</taxon>
        <taxon>Terebellida</taxon>
        <taxon>Terebelliformia</taxon>
        <taxon>Alvinellidae</taxon>
        <taxon>Paralvinella</taxon>
    </lineage>
</organism>
<dbReference type="InterPro" id="IPR007110">
    <property type="entry name" value="Ig-like_dom"/>
</dbReference>
<evidence type="ECO:0000256" key="6">
    <source>
        <dbReference type="ARBA" id="ARBA00022889"/>
    </source>
</evidence>
<keyword evidence="10" id="KW-0325">Glycoprotein</keyword>
<feature type="domain" description="Ig-like" evidence="14">
    <location>
        <begin position="231"/>
        <end position="308"/>
    </location>
</feature>
<evidence type="ECO:0000259" key="14">
    <source>
        <dbReference type="PROSITE" id="PS50835"/>
    </source>
</evidence>
<keyword evidence="16" id="KW-1185">Reference proteome</keyword>
<evidence type="ECO:0000256" key="2">
    <source>
        <dbReference type="ARBA" id="ARBA00004479"/>
    </source>
</evidence>
<dbReference type="InterPro" id="IPR036179">
    <property type="entry name" value="Ig-like_dom_sf"/>
</dbReference>
<dbReference type="InterPro" id="IPR003599">
    <property type="entry name" value="Ig_sub"/>
</dbReference>
<dbReference type="Proteomes" id="UP001208570">
    <property type="component" value="Unassembled WGS sequence"/>
</dbReference>
<keyword evidence="8 13" id="KW-0472">Membrane</keyword>
<keyword evidence="11" id="KW-0393">Immunoglobulin domain</keyword>
<name>A0AAD9J0B7_9ANNE</name>
<evidence type="ECO:0000256" key="5">
    <source>
        <dbReference type="ARBA" id="ARBA00022737"/>
    </source>
</evidence>
<protein>
    <recommendedName>
        <fullName evidence="14">Ig-like domain-containing protein</fullName>
    </recommendedName>
</protein>
<dbReference type="PANTHER" id="PTHR44170:SF6">
    <property type="entry name" value="CONTACTIN"/>
    <property type="match status" value="1"/>
</dbReference>
<feature type="region of interest" description="Disordered" evidence="12">
    <location>
        <begin position="606"/>
        <end position="694"/>
    </location>
</feature>
<sequence>MVTDIIEIYEDPAGSSDSNVRLPPSIVSQNEDLFIYLNIDSKLKLVCDAHGYPEPTYEWYKDGYPWNYKPGDVIPTPGSGNMTVKSFTYTHAGEFQCFASNKYGKTMTPKMTVGAAVIAKFPQEDSVSHIKKEGESLKINCNVPKSEPPATVSWQAVESLDQNAQSIKIPLTRRVQIDDEGNLVFSNLLLDDQLNNWYYRCVAENALAGLIAVGSYAQITVNRDPGKTYSPKIMSYTGSNSQGGTVIGLKRESVSLRCLFSGLPTPSVTWSRSDGKPLPHDRIDYEDYNTVLRINNVEDYDEGTYRCTGNGIGNNHKDILLKVEAVPDFIESLKPVNINATDGEDVLFHCETDAEPKAVITWYMNSEELTGANIPARVSIENDGKLLRVTEVCKDCKSGTSDLKVYACEARNEHGYTFSSGYLNVLLPTVVIKTPADHDLTFTEKQITFTCEGVTDDSTPLTVRWLRDGQRIEYIKDEIYQVDTESGSTLYIITKKLDESGKEYVGNYTCILSNGYSSVNATAALNDNPGTLRSGNIASLQTFRSEFKYVCIPLENPPPPYNPAVKASSVAELWWVFLIVGILLLLLLLLLCCCICLQRNKGDTYPVDEKERANGNDPEKELADTGYHDYQRPEDEPVKGSRASLSSAMKLDDSDEDDASLAEYGDIDTGKFNEDGSFIGQYNTADRRRAESNV</sequence>
<dbReference type="FunFam" id="2.60.40.10:FF:000005">
    <property type="entry name" value="Neuronal cell adhesion molecule"/>
    <property type="match status" value="1"/>
</dbReference>
<feature type="domain" description="Ig-like" evidence="14">
    <location>
        <begin position="327"/>
        <end position="419"/>
    </location>
</feature>
<dbReference type="Pfam" id="PF13882">
    <property type="entry name" value="Bravo_FIGEY"/>
    <property type="match status" value="1"/>
</dbReference>
<dbReference type="InterPro" id="IPR003598">
    <property type="entry name" value="Ig_sub2"/>
</dbReference>
<accession>A0AAD9J0B7</accession>
<keyword evidence="3" id="KW-1003">Cell membrane</keyword>
<evidence type="ECO:0000313" key="15">
    <source>
        <dbReference type="EMBL" id="KAK2143886.1"/>
    </source>
</evidence>
<evidence type="ECO:0000256" key="1">
    <source>
        <dbReference type="ARBA" id="ARBA00004236"/>
    </source>
</evidence>
<evidence type="ECO:0000256" key="11">
    <source>
        <dbReference type="ARBA" id="ARBA00023319"/>
    </source>
</evidence>
<feature type="domain" description="Ig-like" evidence="14">
    <location>
        <begin position="24"/>
        <end position="108"/>
    </location>
</feature>
<dbReference type="GO" id="GO:0005886">
    <property type="term" value="C:plasma membrane"/>
    <property type="evidence" value="ECO:0007669"/>
    <property type="project" value="UniProtKB-SubCell"/>
</dbReference>
<evidence type="ECO:0000256" key="10">
    <source>
        <dbReference type="ARBA" id="ARBA00023180"/>
    </source>
</evidence>
<feature type="transmembrane region" description="Helical" evidence="13">
    <location>
        <begin position="573"/>
        <end position="597"/>
    </location>
</feature>
<dbReference type="InterPro" id="IPR013098">
    <property type="entry name" value="Ig_I-set"/>
</dbReference>
<dbReference type="InterPro" id="IPR026966">
    <property type="entry name" value="Neurofascin/L1/NrCAM_C"/>
</dbReference>
<dbReference type="SMART" id="SM00408">
    <property type="entry name" value="IGc2"/>
    <property type="match status" value="5"/>
</dbReference>
<keyword evidence="9" id="KW-1015">Disulfide bond</keyword>
<comment type="subcellular location">
    <subcellularLocation>
        <location evidence="1">Cell membrane</location>
    </subcellularLocation>
    <subcellularLocation>
        <location evidence="2">Membrane</location>
        <topology evidence="2">Single-pass type I membrane protein</topology>
    </subcellularLocation>
</comment>
<evidence type="ECO:0000256" key="7">
    <source>
        <dbReference type="ARBA" id="ARBA00022989"/>
    </source>
</evidence>
<keyword evidence="5" id="KW-0677">Repeat</keyword>
<dbReference type="SMART" id="SM00409">
    <property type="entry name" value="IG"/>
    <property type="match status" value="4"/>
</dbReference>
<comment type="caution">
    <text evidence="15">The sequence shown here is derived from an EMBL/GenBank/DDBJ whole genome shotgun (WGS) entry which is preliminary data.</text>
</comment>
<dbReference type="AlphaFoldDB" id="A0AAD9J0B7"/>
<evidence type="ECO:0000256" key="8">
    <source>
        <dbReference type="ARBA" id="ARBA00023136"/>
    </source>
</evidence>
<dbReference type="SUPFAM" id="SSF48726">
    <property type="entry name" value="Immunoglobulin"/>
    <property type="match status" value="5"/>
</dbReference>
<feature type="domain" description="Ig-like" evidence="14">
    <location>
        <begin position="428"/>
        <end position="526"/>
    </location>
</feature>
<dbReference type="GO" id="GO:0098609">
    <property type="term" value="P:cell-cell adhesion"/>
    <property type="evidence" value="ECO:0007669"/>
    <property type="project" value="TreeGrafter"/>
</dbReference>
<dbReference type="Pfam" id="PF07679">
    <property type="entry name" value="I-set"/>
    <property type="match status" value="1"/>
</dbReference>
<evidence type="ECO:0000313" key="16">
    <source>
        <dbReference type="Proteomes" id="UP001208570"/>
    </source>
</evidence>
<proteinExistence type="predicted"/>
<feature type="compositionally biased region" description="Basic and acidic residues" evidence="12">
    <location>
        <begin position="607"/>
        <end position="639"/>
    </location>
</feature>
<reference evidence="15" key="1">
    <citation type="journal article" date="2023" name="Mol. Biol. Evol.">
        <title>Third-Generation Sequencing Reveals the Adaptive Role of the Epigenome in Three Deep-Sea Polychaetes.</title>
        <authorList>
            <person name="Perez M."/>
            <person name="Aroh O."/>
            <person name="Sun Y."/>
            <person name="Lan Y."/>
            <person name="Juniper S.K."/>
            <person name="Young C.R."/>
            <person name="Angers B."/>
            <person name="Qian P.Y."/>
        </authorList>
    </citation>
    <scope>NUCLEOTIDE SEQUENCE</scope>
    <source>
        <strain evidence="15">P08H-3</strain>
    </source>
</reference>
<dbReference type="Gene3D" id="2.60.40.10">
    <property type="entry name" value="Immunoglobulins"/>
    <property type="match status" value="5"/>
</dbReference>